<comment type="caution">
    <text evidence="2">The sequence shown here is derived from an EMBL/GenBank/DDBJ whole genome shotgun (WGS) entry which is preliminary data.</text>
</comment>
<dbReference type="InterPro" id="IPR030823">
    <property type="entry name" value="IolE/MocC"/>
</dbReference>
<dbReference type="InterPro" id="IPR050312">
    <property type="entry name" value="IolE/XylAMocC-like"/>
</dbReference>
<dbReference type="OrthoDB" id="9779184at2"/>
<organism evidence="2 3">
    <name type="scientific">Staphylococcus gallinarum</name>
    <dbReference type="NCBI Taxonomy" id="1293"/>
    <lineage>
        <taxon>Bacteria</taxon>
        <taxon>Bacillati</taxon>
        <taxon>Bacillota</taxon>
        <taxon>Bacilli</taxon>
        <taxon>Bacillales</taxon>
        <taxon>Staphylococcaceae</taxon>
        <taxon>Staphylococcus</taxon>
    </lineage>
</organism>
<dbReference type="SUPFAM" id="SSF51658">
    <property type="entry name" value="Xylose isomerase-like"/>
    <property type="match status" value="1"/>
</dbReference>
<dbReference type="PANTHER" id="PTHR12110">
    <property type="entry name" value="HYDROXYPYRUVATE ISOMERASE"/>
    <property type="match status" value="1"/>
</dbReference>
<dbReference type="InterPro" id="IPR013022">
    <property type="entry name" value="Xyl_isomerase-like_TIM-brl"/>
</dbReference>
<dbReference type="Proteomes" id="UP000265541">
    <property type="component" value="Unassembled WGS sequence"/>
</dbReference>
<name>A0A3A0VQX8_STAGA</name>
<keyword evidence="2" id="KW-0456">Lyase</keyword>
<dbReference type="Gene3D" id="3.20.20.150">
    <property type="entry name" value="Divalent-metal-dependent TIM barrel enzymes"/>
    <property type="match status" value="1"/>
</dbReference>
<dbReference type="EC" id="4.2.1.44" evidence="2"/>
<dbReference type="Pfam" id="PF01261">
    <property type="entry name" value="AP_endonuc_2"/>
    <property type="match status" value="1"/>
</dbReference>
<dbReference type="NCBIfam" id="TIGR04379">
    <property type="entry name" value="myo_inos_iolE"/>
    <property type="match status" value="1"/>
</dbReference>
<dbReference type="InterPro" id="IPR036237">
    <property type="entry name" value="Xyl_isomerase-like_sf"/>
</dbReference>
<protein>
    <submittedName>
        <fullName evidence="2">Myo-inosose-2 dehydratase</fullName>
        <ecNumber evidence="2">4.2.1.44</ecNumber>
    </submittedName>
</protein>
<accession>A0A3A0VQX8</accession>
<dbReference type="GO" id="GO:0050114">
    <property type="term" value="F:myo-inosose-2 dehydratase activity"/>
    <property type="evidence" value="ECO:0007669"/>
    <property type="project" value="UniProtKB-EC"/>
</dbReference>
<feature type="domain" description="Xylose isomerase-like TIM barrel" evidence="1">
    <location>
        <begin position="35"/>
        <end position="279"/>
    </location>
</feature>
<gene>
    <name evidence="2" type="primary">iolE</name>
    <name evidence="2" type="ORF">BUZ14_06655</name>
</gene>
<evidence type="ECO:0000259" key="1">
    <source>
        <dbReference type="Pfam" id="PF01261"/>
    </source>
</evidence>
<dbReference type="RefSeq" id="WP_119485092.1">
    <property type="nucleotide sequence ID" value="NZ_QYJN01000003.1"/>
</dbReference>
<dbReference type="EMBL" id="QYJN01000003">
    <property type="protein sequence ID" value="RIP34850.1"/>
    <property type="molecule type" value="Genomic_DNA"/>
</dbReference>
<dbReference type="PANTHER" id="PTHR12110:SF41">
    <property type="entry name" value="INOSOSE DEHYDRATASE"/>
    <property type="match status" value="1"/>
</dbReference>
<proteinExistence type="predicted"/>
<evidence type="ECO:0000313" key="2">
    <source>
        <dbReference type="EMBL" id="RIP34850.1"/>
    </source>
</evidence>
<sequence>MTGNIRFGCAPIAWTNDDLPELGKENTFEQCISEMALAGYEGTEIGNKYPKEATRLLDYLKPRNLSVASAWLSLFLTTRPYEETENEFIKHRDFLYELGAKVIVVCEQGKSIQQREDLSVFTEKPHFTDEEWSRLIQGLEKLGTLAREKDMRIVYHHHMGTGVQTTAEVQRLMDNTNADTVSLLFDTGHLALSGEEPLAVFEQYKSRIHHIHFKDIRPDVQQMAQSKDSSFLDSIKQGIFTVPGDGYIDFEPILQAIEAANYKGWIVVEAEQDPAKANPFIYAKNAKNYLNKIQHKQEEKYIS</sequence>
<reference evidence="2 3" key="1">
    <citation type="journal article" date="2016" name="Front. Microbiol.">
        <title>Comprehensive Phylogenetic Analysis of Bovine Non-aureus Staphylococci Species Based on Whole-Genome Sequencing.</title>
        <authorList>
            <person name="Naushad S."/>
            <person name="Barkema H.W."/>
            <person name="Luby C."/>
            <person name="Condas L.A."/>
            <person name="Nobrega D.B."/>
            <person name="Carson D.A."/>
            <person name="De Buck J."/>
        </authorList>
    </citation>
    <scope>NUCLEOTIDE SEQUENCE [LARGE SCALE GENOMIC DNA]</scope>
    <source>
        <strain evidence="2 3">SNUC 4781</strain>
    </source>
</reference>
<dbReference type="AlphaFoldDB" id="A0A3A0VQX8"/>
<evidence type="ECO:0000313" key="3">
    <source>
        <dbReference type="Proteomes" id="UP000265541"/>
    </source>
</evidence>